<dbReference type="PANTHER" id="PTHR12835:SF5">
    <property type="entry name" value="BIOTIN--PROTEIN LIGASE"/>
    <property type="match status" value="1"/>
</dbReference>
<name>A0A937JDT0_9GAMM</name>
<gene>
    <name evidence="6" type="ORF">ISR29_01495</name>
</gene>
<proteinExistence type="predicted"/>
<dbReference type="EMBL" id="JADHSG010000002">
    <property type="protein sequence ID" value="MBL6902858.1"/>
    <property type="molecule type" value="Genomic_DNA"/>
</dbReference>
<dbReference type="GO" id="GO:0005737">
    <property type="term" value="C:cytoplasm"/>
    <property type="evidence" value="ECO:0007669"/>
    <property type="project" value="TreeGrafter"/>
</dbReference>
<dbReference type="InterPro" id="IPR003142">
    <property type="entry name" value="BPL_C"/>
</dbReference>
<dbReference type="Gene3D" id="2.30.30.100">
    <property type="match status" value="1"/>
</dbReference>
<dbReference type="InterPro" id="IPR004143">
    <property type="entry name" value="BPL_LPL_catalytic"/>
</dbReference>
<dbReference type="CDD" id="cd16442">
    <property type="entry name" value="BPL"/>
    <property type="match status" value="1"/>
</dbReference>
<evidence type="ECO:0000313" key="7">
    <source>
        <dbReference type="Proteomes" id="UP000705230"/>
    </source>
</evidence>
<evidence type="ECO:0000256" key="4">
    <source>
        <dbReference type="ARBA" id="ARBA00047846"/>
    </source>
</evidence>
<reference evidence="6" key="1">
    <citation type="submission" date="2020-10" db="EMBL/GenBank/DDBJ databases">
        <title>Microbiome of the Black Sea water column analyzed by genome centric metagenomics.</title>
        <authorList>
            <person name="Cabello-Yeves P.J."/>
            <person name="Callieri C."/>
            <person name="Picazo A."/>
            <person name="Mehrshad M."/>
            <person name="Haro-Moreno J.M."/>
            <person name="Roda-Garcia J."/>
            <person name="Dzembekova N."/>
            <person name="Slabakova V."/>
            <person name="Slabakova N."/>
            <person name="Moncheva S."/>
            <person name="Rodriguez-Valera F."/>
        </authorList>
    </citation>
    <scope>NUCLEOTIDE SEQUENCE</scope>
    <source>
        <strain evidence="6">BS30m-G43</strain>
    </source>
</reference>
<dbReference type="AlphaFoldDB" id="A0A937JDT0"/>
<organism evidence="6 7">
    <name type="scientific">SAR86 cluster bacterium</name>
    <dbReference type="NCBI Taxonomy" id="2030880"/>
    <lineage>
        <taxon>Bacteria</taxon>
        <taxon>Pseudomonadati</taxon>
        <taxon>Pseudomonadota</taxon>
        <taxon>Gammaproteobacteria</taxon>
        <taxon>SAR86 cluster</taxon>
    </lineage>
</organism>
<dbReference type="Pfam" id="PF03099">
    <property type="entry name" value="BPL_LplA_LipB"/>
    <property type="match status" value="1"/>
</dbReference>
<dbReference type="Proteomes" id="UP000705230">
    <property type="component" value="Unassembled WGS sequence"/>
</dbReference>
<keyword evidence="1 6" id="KW-0436">Ligase</keyword>
<evidence type="ECO:0000256" key="2">
    <source>
        <dbReference type="ARBA" id="ARBA00023267"/>
    </source>
</evidence>
<evidence type="ECO:0000256" key="3">
    <source>
        <dbReference type="ARBA" id="ARBA00024227"/>
    </source>
</evidence>
<keyword evidence="2" id="KW-0092">Biotin</keyword>
<dbReference type="GO" id="GO:0004077">
    <property type="term" value="F:biotin--[biotin carboxyl-carrier protein] ligase activity"/>
    <property type="evidence" value="ECO:0007669"/>
    <property type="project" value="UniProtKB-EC"/>
</dbReference>
<protein>
    <recommendedName>
        <fullName evidence="3">biotin--[biotin carboxyl-carrier protein] ligase</fullName>
        <ecNumber evidence="3">6.3.4.15</ecNumber>
    </recommendedName>
</protein>
<evidence type="ECO:0000256" key="1">
    <source>
        <dbReference type="ARBA" id="ARBA00022598"/>
    </source>
</evidence>
<evidence type="ECO:0000313" key="6">
    <source>
        <dbReference type="EMBL" id="MBL6902858.1"/>
    </source>
</evidence>
<dbReference type="Gene3D" id="3.30.930.10">
    <property type="entry name" value="Bira Bifunctional Protein, Domain 2"/>
    <property type="match status" value="1"/>
</dbReference>
<dbReference type="PANTHER" id="PTHR12835">
    <property type="entry name" value="BIOTIN PROTEIN LIGASE"/>
    <property type="match status" value="1"/>
</dbReference>
<dbReference type="EC" id="6.3.4.15" evidence="3"/>
<dbReference type="InterPro" id="IPR004408">
    <property type="entry name" value="Biotin_CoA_COase_ligase"/>
</dbReference>
<dbReference type="PROSITE" id="PS51733">
    <property type="entry name" value="BPL_LPL_CATALYTIC"/>
    <property type="match status" value="1"/>
</dbReference>
<feature type="domain" description="BPL/LPL catalytic" evidence="5">
    <location>
        <begin position="14"/>
        <end position="206"/>
    </location>
</feature>
<dbReference type="InterPro" id="IPR045864">
    <property type="entry name" value="aa-tRNA-synth_II/BPL/LPL"/>
</dbReference>
<dbReference type="NCBIfam" id="TIGR00121">
    <property type="entry name" value="birA_ligase"/>
    <property type="match status" value="1"/>
</dbReference>
<accession>A0A937JDT0</accession>
<comment type="caution">
    <text evidence="6">The sequence shown here is derived from an EMBL/GenBank/DDBJ whole genome shotgun (WGS) entry which is preliminary data.</text>
</comment>
<dbReference type="SUPFAM" id="SSF55681">
    <property type="entry name" value="Class II aaRS and biotin synthetases"/>
    <property type="match status" value="1"/>
</dbReference>
<evidence type="ECO:0000259" key="5">
    <source>
        <dbReference type="PROSITE" id="PS51733"/>
    </source>
</evidence>
<comment type="catalytic activity">
    <reaction evidence="4">
        <text>biotin + L-lysyl-[protein] + ATP = N(6)-biotinyl-L-lysyl-[protein] + AMP + diphosphate + H(+)</text>
        <dbReference type="Rhea" id="RHEA:11756"/>
        <dbReference type="Rhea" id="RHEA-COMP:9752"/>
        <dbReference type="Rhea" id="RHEA-COMP:10505"/>
        <dbReference type="ChEBI" id="CHEBI:15378"/>
        <dbReference type="ChEBI" id="CHEBI:29969"/>
        <dbReference type="ChEBI" id="CHEBI:30616"/>
        <dbReference type="ChEBI" id="CHEBI:33019"/>
        <dbReference type="ChEBI" id="CHEBI:57586"/>
        <dbReference type="ChEBI" id="CHEBI:83144"/>
        <dbReference type="ChEBI" id="CHEBI:456215"/>
        <dbReference type="EC" id="6.3.4.15"/>
    </reaction>
</comment>
<dbReference type="Pfam" id="PF02237">
    <property type="entry name" value="BPL_C"/>
    <property type="match status" value="1"/>
</dbReference>
<sequence length="247" mass="27791">MVSIIFNREKILLNIDKSRLELSLHDTIGSTNDFCKITTLKKEFLVVASDMQTKGRGRQGKKWISPAGNISFSIAYENADDEPISLIAGVISQLAISKALNVSEIKLKWPNDLIYKNKKIGGILVEREISGSQNKTIVGIGINLALNEKEPWWGDLKSFNIQNSRDDILNNLIRGFFQFTDGDLVNWVELWNLHCAHKNKIIKIFNNKILIDEGIFAGINSKGALLLKSDKDLKEYNSGEILIEGIY</sequence>